<dbReference type="RefSeq" id="WP_072865522.1">
    <property type="nucleotide sequence ID" value="NZ_FQUI01000034.1"/>
</dbReference>
<reference evidence="1" key="1">
    <citation type="submission" date="2016-11" db="EMBL/GenBank/DDBJ databases">
        <authorList>
            <person name="Varghese N."/>
            <person name="Submissions S."/>
        </authorList>
    </citation>
    <scope>NUCLEOTIDE SEQUENCE [LARGE SCALE GENOMIC DNA]</scope>
    <source>
        <strain evidence="1">DSM 16785</strain>
    </source>
</reference>
<evidence type="ECO:0000313" key="1">
    <source>
        <dbReference type="EMBL" id="SHF09756.1"/>
    </source>
</evidence>
<accession>A0A1M4YWP2</accession>
<dbReference type="OrthoDB" id="1365333at2"/>
<dbReference type="Proteomes" id="UP000184334">
    <property type="component" value="Unassembled WGS sequence"/>
</dbReference>
<keyword evidence="2" id="KW-1185">Reference proteome</keyword>
<dbReference type="STRING" id="1122195.SAMN02745164_01780"/>
<organism evidence="1 2">
    <name type="scientific">Marinitoga hydrogenitolerans (strain DSM 16785 / JCM 12826 / AT1271)</name>
    <dbReference type="NCBI Taxonomy" id="1122195"/>
    <lineage>
        <taxon>Bacteria</taxon>
        <taxon>Thermotogati</taxon>
        <taxon>Thermotogota</taxon>
        <taxon>Thermotogae</taxon>
        <taxon>Petrotogales</taxon>
        <taxon>Petrotogaceae</taxon>
        <taxon>Marinitoga</taxon>
    </lineage>
</organism>
<gene>
    <name evidence="1" type="ORF">SAMN02745164_01780</name>
</gene>
<protein>
    <submittedName>
        <fullName evidence="1">Uncharacterized protein</fullName>
    </submittedName>
</protein>
<evidence type="ECO:0000313" key="2">
    <source>
        <dbReference type="Proteomes" id="UP000184334"/>
    </source>
</evidence>
<comment type="caution">
    <text evidence="1">The sequence shown here is derived from an EMBL/GenBank/DDBJ whole genome shotgun (WGS) entry which is preliminary data.</text>
</comment>
<dbReference type="AlphaFoldDB" id="A0A1M4YWP2"/>
<dbReference type="EMBL" id="FQUI01000034">
    <property type="protein sequence ID" value="SHF09756.1"/>
    <property type="molecule type" value="Genomic_DNA"/>
</dbReference>
<sequence>MKLINLSGYEVEIKKVKKIVIEEKKKKLIINNKLEKEVVKVHVDSPNSPIEMEKKCDYLFFVNERNLYYYLELKGRDIKKAYEQILNTKRFFKTKKDESIGIIIHSNKPKFSPTIQKLKLNAKREFRELITQQNQYTLDL</sequence>
<name>A0A1M4YWP2_MARH1</name>
<proteinExistence type="predicted"/>